<dbReference type="InterPro" id="IPR029491">
    <property type="entry name" value="Helicase_HTH"/>
</dbReference>
<dbReference type="GO" id="GO:0003676">
    <property type="term" value="F:nucleic acid binding"/>
    <property type="evidence" value="ECO:0007669"/>
    <property type="project" value="InterPro"/>
</dbReference>
<organism evidence="3 4">
    <name type="scientific">Candidatus Tanganyikabacteria bacterium</name>
    <dbReference type="NCBI Taxonomy" id="2961651"/>
    <lineage>
        <taxon>Bacteria</taxon>
        <taxon>Bacillati</taxon>
        <taxon>Candidatus Sericytochromatia</taxon>
        <taxon>Candidatus Tanganyikabacteria</taxon>
    </lineage>
</organism>
<reference evidence="3 4" key="1">
    <citation type="submission" date="2019-03" db="EMBL/GenBank/DDBJ databases">
        <title>Lake Tanganyika Metagenome-Assembled Genomes (MAGs).</title>
        <authorList>
            <person name="Tran P."/>
        </authorList>
    </citation>
    <scope>NUCLEOTIDE SEQUENCE [LARGE SCALE GENOMIC DNA]</scope>
    <source>
        <strain evidence="3">K_DeepCast_65m_m2_236</strain>
    </source>
</reference>
<evidence type="ECO:0000313" key="3">
    <source>
        <dbReference type="EMBL" id="MBM3275525.1"/>
    </source>
</evidence>
<dbReference type="AlphaFoldDB" id="A0A938BNU7"/>
<feature type="region of interest" description="Disordered" evidence="1">
    <location>
        <begin position="292"/>
        <end position="324"/>
    </location>
</feature>
<dbReference type="SUPFAM" id="SSF47819">
    <property type="entry name" value="HRDC-like"/>
    <property type="match status" value="1"/>
</dbReference>
<accession>A0A938BNU7</accession>
<dbReference type="GO" id="GO:0000166">
    <property type="term" value="F:nucleotide binding"/>
    <property type="evidence" value="ECO:0007669"/>
    <property type="project" value="InterPro"/>
</dbReference>
<evidence type="ECO:0000313" key="4">
    <source>
        <dbReference type="Proteomes" id="UP000703893"/>
    </source>
</evidence>
<protein>
    <submittedName>
        <fullName evidence="3">Helix-turn-helix domain-containing protein</fullName>
    </submittedName>
</protein>
<feature type="non-terminal residue" evidence="3">
    <location>
        <position position="1"/>
    </location>
</feature>
<dbReference type="Pfam" id="PF14493">
    <property type="entry name" value="HTH_40"/>
    <property type="match status" value="1"/>
</dbReference>
<dbReference type="InterPro" id="IPR010997">
    <property type="entry name" value="HRDC-like_sf"/>
</dbReference>
<dbReference type="PROSITE" id="PS50967">
    <property type="entry name" value="HRDC"/>
    <property type="match status" value="1"/>
</dbReference>
<dbReference type="SMART" id="SM00341">
    <property type="entry name" value="HRDC"/>
    <property type="match status" value="1"/>
</dbReference>
<evidence type="ECO:0000259" key="2">
    <source>
        <dbReference type="PROSITE" id="PS50967"/>
    </source>
</evidence>
<gene>
    <name evidence="3" type="ORF">FJZ00_10245</name>
</gene>
<dbReference type="InterPro" id="IPR002121">
    <property type="entry name" value="HRDC_dom"/>
</dbReference>
<dbReference type="EMBL" id="VGJX01000611">
    <property type="protein sequence ID" value="MBM3275525.1"/>
    <property type="molecule type" value="Genomic_DNA"/>
</dbReference>
<evidence type="ECO:0000256" key="1">
    <source>
        <dbReference type="SAM" id="MobiDB-lite"/>
    </source>
</evidence>
<dbReference type="Pfam" id="PF00570">
    <property type="entry name" value="HRDC"/>
    <property type="match status" value="1"/>
</dbReference>
<feature type="domain" description="HRDC" evidence="2">
    <location>
        <begin position="216"/>
        <end position="296"/>
    </location>
</feature>
<dbReference type="InterPro" id="IPR044876">
    <property type="entry name" value="HRDC_dom_sf"/>
</dbReference>
<comment type="caution">
    <text evidence="3">The sequence shown here is derived from an EMBL/GenBank/DDBJ whole genome shotgun (WGS) entry which is preliminary data.</text>
</comment>
<sequence length="414" mass="44307">PTDEEVLGFVGRAASNRPSPDALLGAKIAYEQRLLHECFDFERLRFNLDQLVSLVRSHGSAVKVLGVGHLGVDDLGGLADKCRAEVCVVGDSFRRQLARLFAASAGVLPQSDPAVHERIGKAAIYFEEKIEAILVSALSRIAIQADDKEIRKKAGALVAEIGKEAAAKLAAVRSCRTGFSPARYLRAISMAALEFAAGKARHVARGPSPAPSDAGDAGYPDLFEALRDWRAKKAAEAGVPDYRILRQSAMIEIAAALPRNSTDLKRIKGVGKQTRQAHGRELLDLVSGFRQERGPAGKAASGPEGASATRKRQQGPHSDTSQTSLAMFREGMAVTEIARARGLARSTIEGHLARFVASGELDAVQLLSPDKLQTIARKLDEMAGQPLGALKQALGEDCSIGEIKIVQAHRSRMS</sequence>
<feature type="compositionally biased region" description="Polar residues" evidence="1">
    <location>
        <begin position="315"/>
        <end position="324"/>
    </location>
</feature>
<proteinExistence type="predicted"/>
<dbReference type="Gene3D" id="1.10.150.80">
    <property type="entry name" value="HRDC domain"/>
    <property type="match status" value="1"/>
</dbReference>
<dbReference type="Proteomes" id="UP000703893">
    <property type="component" value="Unassembled WGS sequence"/>
</dbReference>
<name>A0A938BNU7_9BACT</name>